<gene>
    <name evidence="1" type="ORF">RHMOL_Rhmol04G0164500</name>
</gene>
<sequence>MRAPISGVKLPAPLKYEMVLEALTSGMFSTFAENSLGFTDPSDRRKVSCVGKGLMGYLGNKIDLLPGIKKPSRSSLKVEAALTAKQMKSDTDEYLKVD</sequence>
<name>A0ACC0P1J3_RHOML</name>
<reference evidence="1" key="1">
    <citation type="submission" date="2022-02" db="EMBL/GenBank/DDBJ databases">
        <title>Plant Genome Project.</title>
        <authorList>
            <person name="Zhang R.-G."/>
        </authorList>
    </citation>
    <scope>NUCLEOTIDE SEQUENCE</scope>
    <source>
        <strain evidence="1">AT1</strain>
    </source>
</reference>
<evidence type="ECO:0000313" key="1">
    <source>
        <dbReference type="EMBL" id="KAI8559335.1"/>
    </source>
</evidence>
<dbReference type="Proteomes" id="UP001062846">
    <property type="component" value="Chromosome 4"/>
</dbReference>
<evidence type="ECO:0000313" key="2">
    <source>
        <dbReference type="Proteomes" id="UP001062846"/>
    </source>
</evidence>
<dbReference type="EMBL" id="CM046391">
    <property type="protein sequence ID" value="KAI8559335.1"/>
    <property type="molecule type" value="Genomic_DNA"/>
</dbReference>
<protein>
    <submittedName>
        <fullName evidence="1">Uncharacterized protein</fullName>
    </submittedName>
</protein>
<keyword evidence="2" id="KW-1185">Reference proteome</keyword>
<proteinExistence type="predicted"/>
<accession>A0ACC0P1J3</accession>
<organism evidence="1 2">
    <name type="scientific">Rhododendron molle</name>
    <name type="common">Chinese azalea</name>
    <name type="synonym">Azalea mollis</name>
    <dbReference type="NCBI Taxonomy" id="49168"/>
    <lineage>
        <taxon>Eukaryota</taxon>
        <taxon>Viridiplantae</taxon>
        <taxon>Streptophyta</taxon>
        <taxon>Embryophyta</taxon>
        <taxon>Tracheophyta</taxon>
        <taxon>Spermatophyta</taxon>
        <taxon>Magnoliopsida</taxon>
        <taxon>eudicotyledons</taxon>
        <taxon>Gunneridae</taxon>
        <taxon>Pentapetalae</taxon>
        <taxon>asterids</taxon>
        <taxon>Ericales</taxon>
        <taxon>Ericaceae</taxon>
        <taxon>Ericoideae</taxon>
        <taxon>Rhodoreae</taxon>
        <taxon>Rhododendron</taxon>
    </lineage>
</organism>
<comment type="caution">
    <text evidence="1">The sequence shown here is derived from an EMBL/GenBank/DDBJ whole genome shotgun (WGS) entry which is preliminary data.</text>
</comment>